<dbReference type="Gene3D" id="3.40.50.300">
    <property type="entry name" value="P-loop containing nucleotide triphosphate hydrolases"/>
    <property type="match status" value="1"/>
</dbReference>
<accession>A0A7W7SMY1</accession>
<dbReference type="EMBL" id="JACHJW010000001">
    <property type="protein sequence ID" value="MBB4957742.1"/>
    <property type="molecule type" value="Genomic_DNA"/>
</dbReference>
<proteinExistence type="predicted"/>
<keyword evidence="1" id="KW-0418">Kinase</keyword>
<comment type="caution">
    <text evidence="1">The sequence shown here is derived from an EMBL/GenBank/DDBJ whole genome shotgun (WGS) entry which is preliminary data.</text>
</comment>
<sequence>MTMTPSAVILYGPPASGKDTITQALEQLDPRYAPYQRLKIGSGNARGYRLASPDELARLHGHGHVVYRNERYGNLYVVDQPHLSAILKSEQTPVLHLGQIAGIRAVTAYPARWITILLWCSRETTAVRAVARGLCRHRRTPHCMGRDS</sequence>
<protein>
    <submittedName>
        <fullName evidence="1">Guanylate kinase</fullName>
    </submittedName>
</protein>
<organism evidence="1 2">
    <name type="scientific">Micromonospora polyrhachis</name>
    <dbReference type="NCBI Taxonomy" id="1282883"/>
    <lineage>
        <taxon>Bacteria</taxon>
        <taxon>Bacillati</taxon>
        <taxon>Actinomycetota</taxon>
        <taxon>Actinomycetes</taxon>
        <taxon>Micromonosporales</taxon>
        <taxon>Micromonosporaceae</taxon>
        <taxon>Micromonospora</taxon>
    </lineage>
</organism>
<dbReference type="SUPFAM" id="SSF52540">
    <property type="entry name" value="P-loop containing nucleoside triphosphate hydrolases"/>
    <property type="match status" value="1"/>
</dbReference>
<dbReference type="Proteomes" id="UP000578819">
    <property type="component" value="Unassembled WGS sequence"/>
</dbReference>
<reference evidence="1 2" key="1">
    <citation type="submission" date="2020-08" db="EMBL/GenBank/DDBJ databases">
        <title>Sequencing the genomes of 1000 actinobacteria strains.</title>
        <authorList>
            <person name="Klenk H.-P."/>
        </authorList>
    </citation>
    <scope>NUCLEOTIDE SEQUENCE [LARGE SCALE GENOMIC DNA]</scope>
    <source>
        <strain evidence="1 2">DSM 45886</strain>
    </source>
</reference>
<evidence type="ECO:0000313" key="1">
    <source>
        <dbReference type="EMBL" id="MBB4957742.1"/>
    </source>
</evidence>
<gene>
    <name evidence="1" type="ORF">FHR38_001475</name>
</gene>
<keyword evidence="2" id="KW-1185">Reference proteome</keyword>
<name>A0A7W7SMY1_9ACTN</name>
<dbReference type="RefSeq" id="WP_184533941.1">
    <property type="nucleotide sequence ID" value="NZ_JACHJW010000001.1"/>
</dbReference>
<keyword evidence="1" id="KW-0808">Transferase</keyword>
<dbReference type="InterPro" id="IPR027417">
    <property type="entry name" value="P-loop_NTPase"/>
</dbReference>
<dbReference type="AlphaFoldDB" id="A0A7W7SMY1"/>
<dbReference type="GO" id="GO:0016301">
    <property type="term" value="F:kinase activity"/>
    <property type="evidence" value="ECO:0007669"/>
    <property type="project" value="UniProtKB-KW"/>
</dbReference>
<evidence type="ECO:0000313" key="2">
    <source>
        <dbReference type="Proteomes" id="UP000578819"/>
    </source>
</evidence>